<name>S2JTT0_MUCC1</name>
<dbReference type="PANTHER" id="PTHR15678">
    <property type="entry name" value="ANTIGEN MLAA-22-RELATED"/>
    <property type="match status" value="1"/>
</dbReference>
<keyword evidence="2" id="KW-0472">Membrane</keyword>
<dbReference type="eggNOG" id="KOG1910">
    <property type="taxonomic scope" value="Eukaryota"/>
</dbReference>
<feature type="region of interest" description="Disordered" evidence="1">
    <location>
        <begin position="840"/>
        <end position="864"/>
    </location>
</feature>
<evidence type="ECO:0000259" key="4">
    <source>
        <dbReference type="SMART" id="SM01215"/>
    </source>
</evidence>
<dbReference type="STRING" id="1220926.S2JTT0"/>
<feature type="transmembrane region" description="Helical" evidence="2">
    <location>
        <begin position="6"/>
        <end position="26"/>
    </location>
</feature>
<organism evidence="6 7">
    <name type="scientific">Mucor circinelloides f. circinelloides (strain 1006PhL)</name>
    <name type="common">Mucormycosis agent</name>
    <name type="synonym">Calyptromyces circinelloides</name>
    <dbReference type="NCBI Taxonomy" id="1220926"/>
    <lineage>
        <taxon>Eukaryota</taxon>
        <taxon>Fungi</taxon>
        <taxon>Fungi incertae sedis</taxon>
        <taxon>Mucoromycota</taxon>
        <taxon>Mucoromycotina</taxon>
        <taxon>Mucoromycetes</taxon>
        <taxon>Mucorales</taxon>
        <taxon>Mucorineae</taxon>
        <taxon>Mucoraceae</taxon>
        <taxon>Mucor</taxon>
    </lineage>
</organism>
<feature type="domain" description="FMP27 WPPW motif-containing RBG unit" evidence="5">
    <location>
        <begin position="1823"/>
        <end position="2340"/>
    </location>
</feature>
<dbReference type="InterPro" id="IPR019449">
    <property type="entry name" value="FMP27_WPPW_RBG"/>
</dbReference>
<evidence type="ECO:0000256" key="2">
    <source>
        <dbReference type="SAM" id="Phobius"/>
    </source>
</evidence>
<dbReference type="VEuPathDB" id="FungiDB:HMPREF1544_06995"/>
<sequence>MTFSLYHYALIVLGFYLIRICIRSILALRFHFRFGRIGFFSVNNIQYHHHKSSETALWSVKVGKLKLRLRNRPTWSSPTPYISIYVADIHVELHSIAALAAARQQHKKVVRANRLNRKLSRVSSSLKKIPWWYSLSIVKQIIKYTSALPAQLLMSGLANYVDVQIDKLAIDIEDRASIKVHNINFSSILFADVTLPRGHTNIPSSPLEQHVEESDRFSMRSSHQRHSLKRAQHLFKEKFFEIMVNMGKISVAGKEDGPVWRDMLALPSGGEVVISCHLSAACVTLKDVDVSTRMGAIAVQVNPLMTLIKSVSSSAKSVQKEKSKYDYVVEEKEMEESTTPHKSSMIQFFRSVTLSIDTTTLETQHQSMCSSILQLQGFHVSGISECYVRGVDPYFKLQCSLSSSWTIIDKSLPITHHQLQLMRLPELKLTANVSQSVVSSTASDTGFTTDLDVLPDNFDDAKTLIWNDDLRPNKKFLNMTLSMHEPKIYLDVSKASMLSKLKFVNEDKQEKEPKPNGQLKRVAQNVPRGSLSVCIEKPSVHIKCATTKHMGIISWSGITFEANGSYCAQKNRPASVLPRYSEPATNEDHIEYQANSSAVQRIQTQSRPSWINLFRRSWKSKGPTESTDKKAIEWYYKTSMRFTVQNTCFDIFSENAPFLPKNHPPDVGDPNYFISVGNFECNAHTRLHVSFSHDLNKHNTRVVWNPDAHHINVDTVIDRPVLNLWTKTVDGQSQLEFWARNVVEQVSRDVKPAGPESSTTSDHSALFGYMSILKTSVVIADAAIVFEGVDRGLKGKRVVPTGFLDNAPEKDMDVRVIVSIQQISFVFNGSRIFAKTHRSSFSNASSNTENEEAAQSNDQDAAKSQHIPFGTSRVSIQHVIIERIFRTDHSADEHDWHQHEDRKAVIMWISRINTRTEMLLDSAQILLVPSIVVKKNGAQYSITNHYACLVTAMSTLEAIKQVFPSKSSSNDNHAQTDHSQKKKVILHKIQLQINRTDVHIFLPGGKTELYLRMDTLRMQWDNQVEHRGEMPPMAIRNLTLFGVSPKQADHWDQLFELDNMRFSIEKDVNFSTGQLTKTNQLAMSKMYMRIPYGYELCNFVDSTVTLIKAVKATHARVSKGVAFLFFGPHEKHAPTVIPHMRLVADLFTFQFEDDPFEARLRSIYKTGVLEQANRIAIQDAFEIKAQTLMQQPNGDYKDKGELLNLLKQCMSSHSLVIESIYANEQADARVNEAWQKLQEHNSNSWKRHIDAALLKENNTYVRIQSANYRHTMLNGQLDEVFDDPATDEKTQYLSEMFCIRIVDLPKYPPLLDLTMKHTSLDFRHPDFELDQTRQFIFDVGKGQPLDTPLSTIIPFHLDWKSGETWAQLRDYPIPFISVPPLASSPEDNDISTLDDIPHTAAAWTLSGNYVFGDDLGDLDATRSIHLNIVDENDAHYAMDIVRTTTPLKFFSIVNIDVHNSALSHICWCVPYQPAIQDITRVMDTFTKPPVDPSQKVGFWDKIRLIIHTRVKISFVGGGDLAMVMKGSRDPYDMSEKGFGLAKVWRNEVVWLLGHQNPQGEFMQIISRDYAFGVPDLVRGGYTAPYIVAADHSGCKDTQQQQQQQQQIRQSISMSSFNSSIMSDSNENGSRFVKIALKLSGGIRMGLGCHLERMCNPRCEICDENSDVMPDARAVHKSRLLHFLPHYKVKLKAPQNVHEEDYDAYRGFRSDFIHTSISIIKTSDYEPDASDKVNVTGNSMHLTPGFIDHFVSWFRLFGGAMSYPLRAGSLFPKLDTRPTQKFGRHMSTMKYKVVVNPLTCGYFMKDENVVAEEVTTEELGDSVGLKGFVKAFSVDIHQRREIVNVANYKLDQKRLKANWPVTEAEVQLKNIDLRAVKADYNINSDDSFSSSGAENISVPVQVDQYLSDESDNGLNMMEGLNYTCNNDSDSSDWVDLDDFIEMGVATPDILPAIQVLPFAFSPCIYYLRQTNKDDVQKFRYLHETHDCILGTAVDTREMQMTLLRDRSQSIDVQIRKHQTRLHTIELKRLQHGSDEKALQELASIISKTRILYEKRELLQRYLKELSTQDMPDVVHNKKSDAYNQSTIFGKDSLAQWEELMGYFKVRYIAHNPQILWNNSVRNILYHGLDLKDHRRALSYYMTARTVKFLRDLIEASDMQYSHNHKQFVLDDDEGGMDTSMAEELIAKLLSEQDTKFYAPNETEEEKPLDGSDSDTVDMSKSDNVNNPLMQLKTIPNNYVMKSSYLVDLLNPQISLQSDCDPGNIVLVANERTQVKGFNIIDETDPDVEMEMVKHRTVVSLDNVQFFVAKKEQFDSVDLLLDNHYGAKESDHWLAWIPPEMLISYVKRSDKFQRIGDRIAATLQYDKYNPLRIKTNTNVYSQVHPFEDRCDSVQLNFPSLKLTADSSQYNAIYQVATDLLLYKEPAKKERLARLREIMMAADRSSLYEATEKIVDLQSRARQLLHARDQYRQNIALLDDKRIEEFKSIRLTLYDTLEELYLGMEAIKLMQSNQRKDYHEPKTNLKFVFCAEKMEWEMLSKGEVPLCECALTNFTFNFVSKEDHSSINTLEVDILQVKNLSPSPVFVDVLGPYFDSRKPYDFSRHKMLRCYFVSLAPVGGIPVIQHLEINLHPMRVQMTYSFGRQLAYYLFPPEKQSSKQSDSEPVMVPSTSAPTTTVSASSALPESSDAFMDQGSSSSAIIIPQPSNSERSDHTTFRHHASSSVASAPAASSANLSASFDSQKLSINSNSSQLLMSSSSGRDDAEETPNDSPLSSTILPAPQTSSSNSNKKTKRQQNTNNKLSKFKTPDDLSVMKKRASSNRAFILVKIPGARHCLSYQGPKEKNIEDLRDFAFEQPTLEFRNETWSWFELVSNIKKDFMRAALLHNSTALLKEKLLRRHPRENAKLIDSSVSMYTTPVYIADHASIKGKTYDVGIAAATEDDQSESSVEDVLDPKDVASLHSAHSNELWDTAETMPSPKKTHIWSKLKKSKKGSPERHSAQDTVDASASDSHPTTASSSASASPALARSISASTRHLSEDDQLTVKGRYLLGKYYNGPTQWLAPGAKFKGKQVTKKA</sequence>
<feature type="domain" description="FMP27/BLTP2/Hobbit GFWDK motif-containing RBG unit" evidence="3">
    <location>
        <begin position="1370"/>
        <end position="1533"/>
    </location>
</feature>
<dbReference type="InterPro" id="IPR019415">
    <property type="entry name" value="FMP27_SW_RBG"/>
</dbReference>
<evidence type="ECO:0000259" key="3">
    <source>
        <dbReference type="SMART" id="SM01214"/>
    </source>
</evidence>
<dbReference type="SMART" id="SM01216">
    <property type="entry name" value="Fmp27_WPPW"/>
    <property type="match status" value="1"/>
</dbReference>
<dbReference type="SMART" id="SM01215">
    <property type="entry name" value="Fmp27_SW"/>
    <property type="match status" value="1"/>
</dbReference>
<feature type="region of interest" description="Disordered" evidence="1">
    <location>
        <begin position="2195"/>
        <end position="2214"/>
    </location>
</feature>
<keyword evidence="2" id="KW-0812">Transmembrane</keyword>
<dbReference type="OrthoDB" id="1562405at2759"/>
<feature type="region of interest" description="Disordered" evidence="1">
    <location>
        <begin position="2749"/>
        <end position="2812"/>
    </location>
</feature>
<keyword evidence="7" id="KW-1185">Reference proteome</keyword>
<dbReference type="Pfam" id="PF10344">
    <property type="entry name" value="Hobbit"/>
    <property type="match status" value="1"/>
</dbReference>
<dbReference type="Proteomes" id="UP000014254">
    <property type="component" value="Unassembled WGS sequence"/>
</dbReference>
<dbReference type="EMBL" id="KE123994">
    <property type="protein sequence ID" value="EPB86183.1"/>
    <property type="molecule type" value="Genomic_DNA"/>
</dbReference>
<evidence type="ECO:0000313" key="6">
    <source>
        <dbReference type="EMBL" id="EPB86183.1"/>
    </source>
</evidence>
<gene>
    <name evidence="6" type="ORF">HMPREF1544_06995</name>
</gene>
<protein>
    <recommendedName>
        <fullName evidence="8">FMP27 GFWDK domain-containing protein</fullName>
    </recommendedName>
</protein>
<dbReference type="FunCoup" id="S2JTT0">
    <property type="interactions" value="248"/>
</dbReference>
<feature type="compositionally biased region" description="Low complexity" evidence="1">
    <location>
        <begin position="2780"/>
        <end position="2799"/>
    </location>
</feature>
<keyword evidence="2" id="KW-1133">Transmembrane helix</keyword>
<reference evidence="7" key="1">
    <citation type="submission" date="2013-05" db="EMBL/GenBank/DDBJ databases">
        <title>The Genome sequence of Mucor circinelloides f. circinelloides 1006PhL.</title>
        <authorList>
            <consortium name="The Broad Institute Genomics Platform"/>
            <person name="Cuomo C."/>
            <person name="Earl A."/>
            <person name="Findley K."/>
            <person name="Lee S.C."/>
            <person name="Walker B."/>
            <person name="Young S."/>
            <person name="Zeng Q."/>
            <person name="Gargeya S."/>
            <person name="Fitzgerald M."/>
            <person name="Haas B."/>
            <person name="Abouelleil A."/>
            <person name="Allen A.W."/>
            <person name="Alvarado L."/>
            <person name="Arachchi H.M."/>
            <person name="Berlin A.M."/>
            <person name="Chapman S.B."/>
            <person name="Gainer-Dewar J."/>
            <person name="Goldberg J."/>
            <person name="Griggs A."/>
            <person name="Gujja S."/>
            <person name="Hansen M."/>
            <person name="Howarth C."/>
            <person name="Imamovic A."/>
            <person name="Ireland A."/>
            <person name="Larimer J."/>
            <person name="McCowan C."/>
            <person name="Murphy C."/>
            <person name="Pearson M."/>
            <person name="Poon T.W."/>
            <person name="Priest M."/>
            <person name="Roberts A."/>
            <person name="Saif S."/>
            <person name="Shea T."/>
            <person name="Sisk P."/>
            <person name="Sykes S."/>
            <person name="Wortman J."/>
            <person name="Nusbaum C."/>
            <person name="Birren B."/>
        </authorList>
    </citation>
    <scope>NUCLEOTIDE SEQUENCE [LARGE SCALE GENOMIC DNA]</scope>
    <source>
        <strain evidence="7">1006PhL</strain>
    </source>
</reference>
<proteinExistence type="predicted"/>
<feature type="region of interest" description="Disordered" evidence="1">
    <location>
        <begin position="2967"/>
        <end position="3041"/>
    </location>
</feature>
<dbReference type="InterPro" id="IPR045167">
    <property type="entry name" value="Hobbit"/>
</dbReference>
<feature type="compositionally biased region" description="Low complexity" evidence="1">
    <location>
        <begin position="2662"/>
        <end position="2680"/>
    </location>
</feature>
<dbReference type="InParanoid" id="S2JTT0"/>
<dbReference type="SMART" id="SM01214">
    <property type="entry name" value="Fmp27_GFWDK"/>
    <property type="match status" value="1"/>
</dbReference>
<feature type="domain" description="FMP27 SW motif-containing RBG unit" evidence="4">
    <location>
        <begin position="1232"/>
        <end position="1352"/>
    </location>
</feature>
<feature type="compositionally biased region" description="Low complexity" evidence="1">
    <location>
        <begin position="3005"/>
        <end position="3032"/>
    </location>
</feature>
<feature type="compositionally biased region" description="Polar residues" evidence="1">
    <location>
        <begin position="840"/>
        <end position="859"/>
    </location>
</feature>
<feature type="compositionally biased region" description="Acidic residues" evidence="1">
    <location>
        <begin position="2200"/>
        <end position="2214"/>
    </location>
</feature>
<evidence type="ECO:0008006" key="8">
    <source>
        <dbReference type="Google" id="ProtNLM"/>
    </source>
</evidence>
<feature type="compositionally biased region" description="Low complexity" evidence="1">
    <location>
        <begin position="2693"/>
        <end position="2706"/>
    </location>
</feature>
<dbReference type="PANTHER" id="PTHR15678:SF6">
    <property type="entry name" value="BRIDGE-LIKE LIPID TRANSFER PROTEIN FAMILY MEMBER 2"/>
    <property type="match status" value="1"/>
</dbReference>
<feature type="region of interest" description="Disordered" evidence="1">
    <location>
        <begin position="2654"/>
        <end position="2721"/>
    </location>
</feature>
<evidence type="ECO:0000259" key="5">
    <source>
        <dbReference type="SMART" id="SM01216"/>
    </source>
</evidence>
<evidence type="ECO:0000313" key="7">
    <source>
        <dbReference type="Proteomes" id="UP000014254"/>
    </source>
</evidence>
<accession>S2JTT0</accession>
<feature type="compositionally biased region" description="Basic residues" evidence="1">
    <location>
        <begin position="2978"/>
        <end position="2991"/>
    </location>
</feature>
<dbReference type="InterPro" id="IPR019441">
    <property type="entry name" value="FMP27/BLTP2/Hobbit_GFWDK_RBG"/>
</dbReference>
<dbReference type="OMA" id="DNHYGAK"/>
<evidence type="ECO:0000256" key="1">
    <source>
        <dbReference type="SAM" id="MobiDB-lite"/>
    </source>
</evidence>